<dbReference type="Proteomes" id="UP001501411">
    <property type="component" value="Unassembled WGS sequence"/>
</dbReference>
<protein>
    <submittedName>
        <fullName evidence="1">Uncharacterized protein</fullName>
    </submittedName>
</protein>
<sequence>MIKNNIIFAVFNSEKKRLNWLFKKDLFTHTIKVSVWVRQAQTHLYVQYENFVPDGQGNCKSVYIVRNVFYLA</sequence>
<evidence type="ECO:0000313" key="2">
    <source>
        <dbReference type="Proteomes" id="UP001501411"/>
    </source>
</evidence>
<proteinExistence type="predicted"/>
<comment type="caution">
    <text evidence="1">The sequence shown here is derived from an EMBL/GenBank/DDBJ whole genome shotgun (WGS) entry which is preliminary data.</text>
</comment>
<keyword evidence="2" id="KW-1185">Reference proteome</keyword>
<organism evidence="1 2">
    <name type="scientific">Olivibacter ginsenosidimutans</name>
    <dbReference type="NCBI Taxonomy" id="1176537"/>
    <lineage>
        <taxon>Bacteria</taxon>
        <taxon>Pseudomonadati</taxon>
        <taxon>Bacteroidota</taxon>
        <taxon>Sphingobacteriia</taxon>
        <taxon>Sphingobacteriales</taxon>
        <taxon>Sphingobacteriaceae</taxon>
        <taxon>Olivibacter</taxon>
    </lineage>
</organism>
<reference evidence="2" key="1">
    <citation type="journal article" date="2019" name="Int. J. Syst. Evol. Microbiol.">
        <title>The Global Catalogue of Microorganisms (GCM) 10K type strain sequencing project: providing services to taxonomists for standard genome sequencing and annotation.</title>
        <authorList>
            <consortium name="The Broad Institute Genomics Platform"/>
            <consortium name="The Broad Institute Genome Sequencing Center for Infectious Disease"/>
            <person name="Wu L."/>
            <person name="Ma J."/>
        </authorList>
    </citation>
    <scope>NUCLEOTIDE SEQUENCE [LARGE SCALE GENOMIC DNA]</scope>
    <source>
        <strain evidence="2">JCM 18200</strain>
    </source>
</reference>
<dbReference type="EMBL" id="BAABIQ010000043">
    <property type="protein sequence ID" value="GAA4803021.1"/>
    <property type="molecule type" value="Genomic_DNA"/>
</dbReference>
<name>A0ABP9C048_9SPHI</name>
<gene>
    <name evidence="1" type="ORF">GCM10023231_34980</name>
</gene>
<accession>A0ABP9C048</accession>
<evidence type="ECO:0000313" key="1">
    <source>
        <dbReference type="EMBL" id="GAA4803021.1"/>
    </source>
</evidence>